<organism evidence="7 8">
    <name type="scientific">Corynebacterium glyciniphilum AJ 3170</name>
    <dbReference type="NCBI Taxonomy" id="1404245"/>
    <lineage>
        <taxon>Bacteria</taxon>
        <taxon>Bacillati</taxon>
        <taxon>Actinomycetota</taxon>
        <taxon>Actinomycetes</taxon>
        <taxon>Mycobacteriales</taxon>
        <taxon>Corynebacteriaceae</taxon>
        <taxon>Corynebacterium</taxon>
    </lineage>
</organism>
<feature type="transmembrane region" description="Helical" evidence="5">
    <location>
        <begin position="135"/>
        <end position="151"/>
    </location>
</feature>
<dbReference type="Proteomes" id="UP000023703">
    <property type="component" value="Chromosome"/>
</dbReference>
<dbReference type="InterPro" id="IPR035952">
    <property type="entry name" value="Rhomboid-like_sf"/>
</dbReference>
<protein>
    <submittedName>
        <fullName evidence="7">Putative membrane protein</fullName>
    </submittedName>
</protein>
<dbReference type="GO" id="GO:0004252">
    <property type="term" value="F:serine-type endopeptidase activity"/>
    <property type="evidence" value="ECO:0007669"/>
    <property type="project" value="InterPro"/>
</dbReference>
<keyword evidence="2 5" id="KW-0812">Transmembrane</keyword>
<feature type="transmembrane region" description="Helical" evidence="5">
    <location>
        <begin position="76"/>
        <end position="99"/>
    </location>
</feature>
<evidence type="ECO:0000259" key="6">
    <source>
        <dbReference type="Pfam" id="PF01694"/>
    </source>
</evidence>
<dbReference type="Pfam" id="PF01694">
    <property type="entry name" value="Rhomboid"/>
    <property type="match status" value="1"/>
</dbReference>
<dbReference type="PANTHER" id="PTHR43066:SF11">
    <property type="entry name" value="PEPTIDASE S54 RHOMBOID DOMAIN-CONTAINING PROTEIN"/>
    <property type="match status" value="1"/>
</dbReference>
<sequence>MACLVAYVVTGIDSGSLARPASAPGVAWDLMVDPVAVTGDGQWWRLVTGAFVHLDPGHLLMNMLLIGLIGRELERAYGTFAMVVSMVLCAVGGGLAVMWLQPDSVVGGASTIGYGMFAMLVGLSLERRTDVRAPLVLIVINLLYSVTAGGVSLPGHLGGLAAGAVIAVVLTATRRRRTTSIPWSSTDPR</sequence>
<dbReference type="eggNOG" id="COG0705">
    <property type="taxonomic scope" value="Bacteria"/>
</dbReference>
<dbReference type="AlphaFoldDB" id="X5DPD0"/>
<feature type="domain" description="Peptidase S54 rhomboid" evidence="6">
    <location>
        <begin position="41"/>
        <end position="171"/>
    </location>
</feature>
<dbReference type="PANTHER" id="PTHR43066">
    <property type="entry name" value="RHOMBOID-RELATED PROTEIN"/>
    <property type="match status" value="1"/>
</dbReference>
<proteinExistence type="predicted"/>
<dbReference type="GO" id="GO:0016020">
    <property type="term" value="C:membrane"/>
    <property type="evidence" value="ECO:0007669"/>
    <property type="project" value="UniProtKB-SubCell"/>
</dbReference>
<name>X5DPD0_9CORY</name>
<reference evidence="7 8" key="1">
    <citation type="journal article" date="2015" name="Int. J. Syst. Evol. Microbiol.">
        <title>Revisiting Corynebacterium glyciniphilum (ex Kubota et al., 1972) sp. nov., nom. rev., isolated from putrefied banana.</title>
        <authorList>
            <person name="Al-Dilaimi A."/>
            <person name="Bednarz H."/>
            <person name="Lomker A."/>
            <person name="Niehaus K."/>
            <person name="Kalinowski J."/>
            <person name="Ruckert C."/>
        </authorList>
    </citation>
    <scope>NUCLEOTIDE SEQUENCE [LARGE SCALE GENOMIC DNA]</scope>
    <source>
        <strain evidence="7">AJ 3170</strain>
    </source>
</reference>
<evidence type="ECO:0000256" key="5">
    <source>
        <dbReference type="SAM" id="Phobius"/>
    </source>
</evidence>
<dbReference type="Gene3D" id="1.20.1540.10">
    <property type="entry name" value="Rhomboid-like"/>
    <property type="match status" value="1"/>
</dbReference>
<dbReference type="HOGENOM" id="CLU_055068_2_0_11"/>
<gene>
    <name evidence="7" type="ORF">CGLY_00345</name>
</gene>
<dbReference type="KEGG" id="cgy:CGLY_00345"/>
<feature type="transmembrane region" description="Helical" evidence="5">
    <location>
        <begin position="105"/>
        <end position="123"/>
    </location>
</feature>
<comment type="subcellular location">
    <subcellularLocation>
        <location evidence="1">Membrane</location>
        <topology evidence="1">Multi-pass membrane protein</topology>
    </subcellularLocation>
</comment>
<evidence type="ECO:0000313" key="7">
    <source>
        <dbReference type="EMBL" id="AHW62517.1"/>
    </source>
</evidence>
<dbReference type="EMBL" id="CP006842">
    <property type="protein sequence ID" value="AHW62517.1"/>
    <property type="molecule type" value="Genomic_DNA"/>
</dbReference>
<dbReference type="InterPro" id="IPR022764">
    <property type="entry name" value="Peptidase_S54_rhomboid_dom"/>
</dbReference>
<feature type="transmembrane region" description="Helical" evidence="5">
    <location>
        <begin position="157"/>
        <end position="173"/>
    </location>
</feature>
<evidence type="ECO:0000256" key="2">
    <source>
        <dbReference type="ARBA" id="ARBA00022692"/>
    </source>
</evidence>
<evidence type="ECO:0000256" key="1">
    <source>
        <dbReference type="ARBA" id="ARBA00004141"/>
    </source>
</evidence>
<accession>X5DPD0</accession>
<evidence type="ECO:0000256" key="3">
    <source>
        <dbReference type="ARBA" id="ARBA00022989"/>
    </source>
</evidence>
<keyword evidence="8" id="KW-1185">Reference proteome</keyword>
<keyword evidence="3 5" id="KW-1133">Transmembrane helix</keyword>
<evidence type="ECO:0000256" key="4">
    <source>
        <dbReference type="ARBA" id="ARBA00023136"/>
    </source>
</evidence>
<keyword evidence="4 5" id="KW-0472">Membrane</keyword>
<dbReference type="STRING" id="1404245.CGLY_00345"/>
<dbReference type="SUPFAM" id="SSF144091">
    <property type="entry name" value="Rhomboid-like"/>
    <property type="match status" value="1"/>
</dbReference>
<evidence type="ECO:0000313" key="8">
    <source>
        <dbReference type="Proteomes" id="UP000023703"/>
    </source>
</evidence>